<feature type="region of interest" description="Disordered" evidence="9">
    <location>
        <begin position="464"/>
        <end position="519"/>
    </location>
</feature>
<keyword evidence="13" id="KW-1185">Reference proteome</keyword>
<dbReference type="InterPro" id="IPR045149">
    <property type="entry name" value="OS-9-like"/>
</dbReference>
<dbReference type="PANTHER" id="PTHR15414:SF0">
    <property type="entry name" value="ENDOPLASMIC RETICULUM LECTIN 1"/>
    <property type="match status" value="1"/>
</dbReference>
<feature type="domain" description="MRH" evidence="11">
    <location>
        <begin position="149"/>
        <end position="288"/>
    </location>
</feature>
<evidence type="ECO:0000256" key="2">
    <source>
        <dbReference type="ARBA" id="ARBA00009918"/>
    </source>
</evidence>
<keyword evidence="3 10" id="KW-0732">Signal</keyword>
<evidence type="ECO:0000256" key="9">
    <source>
        <dbReference type="SAM" id="MobiDB-lite"/>
    </source>
</evidence>
<dbReference type="Pfam" id="PF07915">
    <property type="entry name" value="PRKCSH"/>
    <property type="match status" value="1"/>
</dbReference>
<keyword evidence="4 7" id="KW-0430">Lectin</keyword>
<dbReference type="InterPro" id="IPR012913">
    <property type="entry name" value="OS9-like_dom"/>
</dbReference>
<comment type="function">
    <text evidence="7">Lectin involved in the quality control of the secretory pathway. As a member of the endoplasmic reticulum-associated degradation lumenal (ERAD-L) surveillance system, targets misfolded endoplasmic reticulum lumenal glycoproteins for degradation.</text>
</comment>
<proteinExistence type="inferred from homology"/>
<evidence type="ECO:0000256" key="6">
    <source>
        <dbReference type="ARBA" id="ARBA00023157"/>
    </source>
</evidence>
<keyword evidence="8" id="KW-0175">Coiled coil</keyword>
<evidence type="ECO:0000256" key="5">
    <source>
        <dbReference type="ARBA" id="ARBA00022824"/>
    </source>
</evidence>
<gene>
    <name evidence="12" type="ORF">CLO192961_LOCUS282418</name>
</gene>
<keyword evidence="5 7" id="KW-0256">Endoplasmic reticulum</keyword>
<dbReference type="InterPro" id="IPR009011">
    <property type="entry name" value="Man6P_isomerase_rcpt-bd_dom_sf"/>
</dbReference>
<dbReference type="PROSITE" id="PS51914">
    <property type="entry name" value="MRH"/>
    <property type="match status" value="1"/>
</dbReference>
<name>A0ABY6UGH9_BIOOC</name>
<evidence type="ECO:0000256" key="1">
    <source>
        <dbReference type="ARBA" id="ARBA00004367"/>
    </source>
</evidence>
<evidence type="ECO:0000259" key="11">
    <source>
        <dbReference type="PROSITE" id="PS51914"/>
    </source>
</evidence>
<evidence type="ECO:0000256" key="8">
    <source>
        <dbReference type="SAM" id="Coils"/>
    </source>
</evidence>
<comment type="subcellular location">
    <subcellularLocation>
        <location evidence="1 7">Endoplasmic reticulum membrane</location>
        <topology evidence="1 7">Peripheral membrane protein</topology>
        <orientation evidence="1 7">Lumenal side</orientation>
    </subcellularLocation>
</comment>
<evidence type="ECO:0000256" key="10">
    <source>
        <dbReference type="SAM" id="SignalP"/>
    </source>
</evidence>
<dbReference type="Proteomes" id="UP000766486">
    <property type="component" value="Unassembled WGS sequence"/>
</dbReference>
<dbReference type="Gene3D" id="2.70.130.10">
    <property type="entry name" value="Mannose-6-phosphate receptor binding domain"/>
    <property type="match status" value="1"/>
</dbReference>
<feature type="region of interest" description="Disordered" evidence="9">
    <location>
        <begin position="315"/>
        <end position="348"/>
    </location>
</feature>
<evidence type="ECO:0000313" key="12">
    <source>
        <dbReference type="EMBL" id="VUC30311.1"/>
    </source>
</evidence>
<dbReference type="InterPro" id="IPR044865">
    <property type="entry name" value="MRH_dom"/>
</dbReference>
<accession>A0ABY6UGH9</accession>
<feature type="coiled-coil region" evidence="8">
    <location>
        <begin position="413"/>
        <end position="440"/>
    </location>
</feature>
<evidence type="ECO:0000313" key="13">
    <source>
        <dbReference type="Proteomes" id="UP000766486"/>
    </source>
</evidence>
<feature type="chain" id="PRO_5045386667" description="Endoplasmic reticulum lectin" evidence="10">
    <location>
        <begin position="18"/>
        <end position="519"/>
    </location>
</feature>
<organism evidence="12 13">
    <name type="scientific">Bionectria ochroleuca</name>
    <name type="common">Gliocladium roseum</name>
    <dbReference type="NCBI Taxonomy" id="29856"/>
    <lineage>
        <taxon>Eukaryota</taxon>
        <taxon>Fungi</taxon>
        <taxon>Dikarya</taxon>
        <taxon>Ascomycota</taxon>
        <taxon>Pezizomycotina</taxon>
        <taxon>Sordariomycetes</taxon>
        <taxon>Hypocreomycetidae</taxon>
        <taxon>Hypocreales</taxon>
        <taxon>Bionectriaceae</taxon>
        <taxon>Clonostachys</taxon>
    </lineage>
</organism>
<feature type="region of interest" description="Disordered" evidence="9">
    <location>
        <begin position="60"/>
        <end position="89"/>
    </location>
</feature>
<evidence type="ECO:0000256" key="4">
    <source>
        <dbReference type="ARBA" id="ARBA00022734"/>
    </source>
</evidence>
<protein>
    <recommendedName>
        <fullName evidence="7">Endoplasmic reticulum lectin</fullName>
    </recommendedName>
    <alternativeName>
        <fullName evidence="7">Protein OS-9 homolog</fullName>
    </alternativeName>
</protein>
<feature type="signal peptide" evidence="10">
    <location>
        <begin position="1"/>
        <end position="17"/>
    </location>
</feature>
<feature type="compositionally biased region" description="Acidic residues" evidence="9">
    <location>
        <begin position="468"/>
        <end position="479"/>
    </location>
</feature>
<dbReference type="PANTHER" id="PTHR15414">
    <property type="entry name" value="OS-9-RELATED"/>
    <property type="match status" value="1"/>
</dbReference>
<evidence type="ECO:0000256" key="3">
    <source>
        <dbReference type="ARBA" id="ARBA00022729"/>
    </source>
</evidence>
<reference evidence="12 13" key="1">
    <citation type="submission" date="2019-06" db="EMBL/GenBank/DDBJ databases">
        <authorList>
            <person name="Broberg M."/>
        </authorList>
    </citation>
    <scope>NUCLEOTIDE SEQUENCE [LARGE SCALE GENOMIC DNA]</scope>
</reference>
<comment type="caution">
    <text evidence="12">The sequence shown here is derived from an EMBL/GenBank/DDBJ whole genome shotgun (WGS) entry which is preliminary data.</text>
</comment>
<evidence type="ECO:0000256" key="7">
    <source>
        <dbReference type="RuleBase" id="RU369099"/>
    </source>
</evidence>
<feature type="compositionally biased region" description="Basic and acidic residues" evidence="9">
    <location>
        <begin position="498"/>
        <end position="519"/>
    </location>
</feature>
<feature type="compositionally biased region" description="Basic and acidic residues" evidence="9">
    <location>
        <begin position="480"/>
        <end position="490"/>
    </location>
</feature>
<keyword evidence="7" id="KW-0472">Membrane</keyword>
<dbReference type="EMBL" id="CABFNS010000817">
    <property type="protein sequence ID" value="VUC30311.1"/>
    <property type="molecule type" value="Genomic_DNA"/>
</dbReference>
<feature type="compositionally biased region" description="Polar residues" evidence="9">
    <location>
        <begin position="337"/>
        <end position="348"/>
    </location>
</feature>
<feature type="compositionally biased region" description="Polar residues" evidence="9">
    <location>
        <begin position="60"/>
        <end position="78"/>
    </location>
</feature>
<keyword evidence="6" id="KW-1015">Disulfide bond</keyword>
<comment type="similarity">
    <text evidence="2 7">Belongs to the OS-9 family.</text>
</comment>
<sequence length="519" mass="57506">MRRLEIVLLASLQLCAARSRGFNVHEDLLTFPQICVQYEVVYSNDKWISEKEAQALLNDNPASQPTISTDLAKSTPHQGQGADEQDVTERSYQIMKIPPHQYLCSIPVLQPATPENQTAHELEKARAEEAQELSRATVNGWELLSDLGDSCLYFMSGWWSYKFCQNTEIVQFHAAAATGPNQPPQRDPQTAEFILGATPAIPSTSLQKSRKNTDANPLPAEVQVKGDQRYLVQKLEGGTICDLTGRARTIEVQYHCVPGLKQARISWIKEVTICAYLMVVNTPQLCQDVAFLPPQEAKAHPINCQLVLPEGANPPLLDGAKQNSQKPVPDISEERTPANQQPLQPGVSSKQGVVVGGVVVGARNLLSGADEAGQPPMKLNTPKNYFKGDEVDTEALIDLIAQAASKANGGKVEMRTREDLERMEVDLNDVEEMRAEMERIAGDLGWRLEIVELPHENIRELRGYVDSIEGEDESDDEDEKPTTKESDQSGKSKGNSLKRGDKPQKKEEGSKEKFFKDEL</sequence>